<accession>A0A0F9GEN1</accession>
<proteinExistence type="predicted"/>
<organism evidence="1">
    <name type="scientific">marine sediment metagenome</name>
    <dbReference type="NCBI Taxonomy" id="412755"/>
    <lineage>
        <taxon>unclassified sequences</taxon>
        <taxon>metagenomes</taxon>
        <taxon>ecological metagenomes</taxon>
    </lineage>
</organism>
<dbReference type="AlphaFoldDB" id="A0A0F9GEN1"/>
<comment type="caution">
    <text evidence="1">The sequence shown here is derived from an EMBL/GenBank/DDBJ whole genome shotgun (WGS) entry which is preliminary data.</text>
</comment>
<dbReference type="EMBL" id="LAZR01018216">
    <property type="protein sequence ID" value="KKL97233.1"/>
    <property type="molecule type" value="Genomic_DNA"/>
</dbReference>
<sequence>MITEINKHNRLLTPLRFVVAARAKETTRYAINQLFVEDDTAVATDGKRLHWFKHAWIKPVLESGFYNVVKCTKTILLLDKVENVGKFPKWQDIVPEHDKYFTTNTDRWNMLSTDLGGLGIGIHYGFLEPLGMFDCETLKVSFGEPDRPIKFSISKPEFGCNAVIMPVNYEKPVVKTEQQEVITK</sequence>
<reference evidence="1" key="1">
    <citation type="journal article" date="2015" name="Nature">
        <title>Complex archaea that bridge the gap between prokaryotes and eukaryotes.</title>
        <authorList>
            <person name="Spang A."/>
            <person name="Saw J.H."/>
            <person name="Jorgensen S.L."/>
            <person name="Zaremba-Niedzwiedzka K."/>
            <person name="Martijn J."/>
            <person name="Lind A.E."/>
            <person name="van Eijk R."/>
            <person name="Schleper C."/>
            <person name="Guy L."/>
            <person name="Ettema T.J."/>
        </authorList>
    </citation>
    <scope>NUCLEOTIDE SEQUENCE</scope>
</reference>
<evidence type="ECO:0000313" key="1">
    <source>
        <dbReference type="EMBL" id="KKL97233.1"/>
    </source>
</evidence>
<name>A0A0F9GEN1_9ZZZZ</name>
<protein>
    <submittedName>
        <fullName evidence="1">Uncharacterized protein</fullName>
    </submittedName>
</protein>
<gene>
    <name evidence="1" type="ORF">LCGC14_1836540</name>
</gene>